<name>A0AC60Q3A9_IXOPE</name>
<protein>
    <submittedName>
        <fullName evidence="1">Uncharacterized protein</fullName>
    </submittedName>
</protein>
<dbReference type="Proteomes" id="UP000805193">
    <property type="component" value="Unassembled WGS sequence"/>
</dbReference>
<evidence type="ECO:0000313" key="2">
    <source>
        <dbReference type="Proteomes" id="UP000805193"/>
    </source>
</evidence>
<organism evidence="1 2">
    <name type="scientific">Ixodes persulcatus</name>
    <name type="common">Taiga tick</name>
    <dbReference type="NCBI Taxonomy" id="34615"/>
    <lineage>
        <taxon>Eukaryota</taxon>
        <taxon>Metazoa</taxon>
        <taxon>Ecdysozoa</taxon>
        <taxon>Arthropoda</taxon>
        <taxon>Chelicerata</taxon>
        <taxon>Arachnida</taxon>
        <taxon>Acari</taxon>
        <taxon>Parasitiformes</taxon>
        <taxon>Ixodida</taxon>
        <taxon>Ixodoidea</taxon>
        <taxon>Ixodidae</taxon>
        <taxon>Ixodinae</taxon>
        <taxon>Ixodes</taxon>
    </lineage>
</organism>
<evidence type="ECO:0000313" key="1">
    <source>
        <dbReference type="EMBL" id="KAG0427297.1"/>
    </source>
</evidence>
<accession>A0AC60Q3A9</accession>
<reference evidence="1 2" key="1">
    <citation type="journal article" date="2020" name="Cell">
        <title>Large-Scale Comparative Analyses of Tick Genomes Elucidate Their Genetic Diversity and Vector Capacities.</title>
        <authorList>
            <consortium name="Tick Genome and Microbiome Consortium (TIGMIC)"/>
            <person name="Jia N."/>
            <person name="Wang J."/>
            <person name="Shi W."/>
            <person name="Du L."/>
            <person name="Sun Y."/>
            <person name="Zhan W."/>
            <person name="Jiang J.F."/>
            <person name="Wang Q."/>
            <person name="Zhang B."/>
            <person name="Ji P."/>
            <person name="Bell-Sakyi L."/>
            <person name="Cui X.M."/>
            <person name="Yuan T.T."/>
            <person name="Jiang B.G."/>
            <person name="Yang W.F."/>
            <person name="Lam T.T."/>
            <person name="Chang Q.C."/>
            <person name="Ding S.J."/>
            <person name="Wang X.J."/>
            <person name="Zhu J.G."/>
            <person name="Ruan X.D."/>
            <person name="Zhao L."/>
            <person name="Wei J.T."/>
            <person name="Ye R.Z."/>
            <person name="Que T.C."/>
            <person name="Du C.H."/>
            <person name="Zhou Y.H."/>
            <person name="Cheng J.X."/>
            <person name="Dai P.F."/>
            <person name="Guo W.B."/>
            <person name="Han X.H."/>
            <person name="Huang E.J."/>
            <person name="Li L.F."/>
            <person name="Wei W."/>
            <person name="Gao Y.C."/>
            <person name="Liu J.Z."/>
            <person name="Shao H.Z."/>
            <person name="Wang X."/>
            <person name="Wang C.C."/>
            <person name="Yang T.C."/>
            <person name="Huo Q.B."/>
            <person name="Li W."/>
            <person name="Chen H.Y."/>
            <person name="Chen S.E."/>
            <person name="Zhou L.G."/>
            <person name="Ni X.B."/>
            <person name="Tian J.H."/>
            <person name="Sheng Y."/>
            <person name="Liu T."/>
            <person name="Pan Y.S."/>
            <person name="Xia L.Y."/>
            <person name="Li J."/>
            <person name="Zhao F."/>
            <person name="Cao W.C."/>
        </authorList>
    </citation>
    <scope>NUCLEOTIDE SEQUENCE [LARGE SCALE GENOMIC DNA]</scope>
    <source>
        <strain evidence="1">Iper-2018</strain>
    </source>
</reference>
<dbReference type="EMBL" id="JABSTQ010009642">
    <property type="protein sequence ID" value="KAG0427297.1"/>
    <property type="molecule type" value="Genomic_DNA"/>
</dbReference>
<gene>
    <name evidence="1" type="ORF">HPB47_025642</name>
</gene>
<comment type="caution">
    <text evidence="1">The sequence shown here is derived from an EMBL/GenBank/DDBJ whole genome shotgun (WGS) entry which is preliminary data.</text>
</comment>
<sequence length="242" mass="25902">MAAHKGSRPPQGRLRHLGMARRSSATTTIALADLRAKGVIASGVIAGRTSSRRYPSSQEFGARALGRRTSTGLPVHTAVHSEGRPDSPARSRCSSEIGETRGGVREKNDKMKSKGGSSGDSKPHLRAGPEAEAYALASGEDAEVLYFSFRRSGASKTTDEVFLGSRTLHMLPLAVSMLASIMSGSGVIGFVAHFYAYGLHNMWTQATLVLILPVIVYVFIPVIYNLRVTSVFQALLLSEVVT</sequence>
<keyword evidence="2" id="KW-1185">Reference proteome</keyword>
<proteinExistence type="predicted"/>